<evidence type="ECO:0000313" key="1">
    <source>
        <dbReference type="EMBL" id="EJI84738.1"/>
    </source>
</evidence>
<accession>J1Q129</accession>
<organism evidence="1 2">
    <name type="scientific">Alishewanella aestuarii B11</name>
    <dbReference type="NCBI Taxonomy" id="1197174"/>
    <lineage>
        <taxon>Bacteria</taxon>
        <taxon>Pseudomonadati</taxon>
        <taxon>Pseudomonadota</taxon>
        <taxon>Gammaproteobacteria</taxon>
        <taxon>Alteromonadales</taxon>
        <taxon>Alteromonadaceae</taxon>
        <taxon>Alishewanella</taxon>
    </lineage>
</organism>
<dbReference type="AlphaFoldDB" id="J1Q129"/>
<dbReference type="Proteomes" id="UP000012043">
    <property type="component" value="Unassembled WGS sequence"/>
</dbReference>
<dbReference type="EMBL" id="ALAB01000028">
    <property type="protein sequence ID" value="EJI84738.1"/>
    <property type="molecule type" value="Genomic_DNA"/>
</dbReference>
<name>J1Q129_9ALTE</name>
<reference evidence="1 2" key="1">
    <citation type="journal article" date="2012" name="J. Bacteriol.">
        <title>Genome Sequence of Pectin-Degrading Alishewanella aestuarii Strain B11T, Isolated from Tidal Flat Sediment.</title>
        <authorList>
            <person name="Jung J."/>
            <person name="Choi S."/>
            <person name="Chun J."/>
            <person name="Park W."/>
        </authorList>
    </citation>
    <scope>NUCLEOTIDE SEQUENCE [LARGE SCALE GENOMIC DNA]</scope>
    <source>
        <strain evidence="1 2">B11</strain>
    </source>
</reference>
<protein>
    <submittedName>
        <fullName evidence="1">Uncharacterized protein</fullName>
    </submittedName>
</protein>
<gene>
    <name evidence="1" type="ORF">AEST_24130</name>
</gene>
<proteinExistence type="predicted"/>
<keyword evidence="2" id="KW-1185">Reference proteome</keyword>
<sequence length="40" mass="4328">MILSPADYKLTKTTKAAFAAFVLSKLRKITSSSLLDLAGR</sequence>
<evidence type="ECO:0000313" key="2">
    <source>
        <dbReference type="Proteomes" id="UP000012043"/>
    </source>
</evidence>
<comment type="caution">
    <text evidence="1">The sequence shown here is derived from an EMBL/GenBank/DDBJ whole genome shotgun (WGS) entry which is preliminary data.</text>
</comment>